<sequence>MVGIALGGSLACPRAPEAQAAIETPVKSCKQSRLFIPRPQSNAAGCGQCERHARRPSALVYVLLLAVARRRAGAAWSSAGAWNEATVA</sequence>
<gene>
    <name evidence="1" type="ORF">GCM10007857_28030</name>
</gene>
<evidence type="ECO:0000313" key="1">
    <source>
        <dbReference type="EMBL" id="GLR86092.1"/>
    </source>
</evidence>
<evidence type="ECO:0008006" key="3">
    <source>
        <dbReference type="Google" id="ProtNLM"/>
    </source>
</evidence>
<accession>A0ABQ6AV38</accession>
<keyword evidence="2" id="KW-1185">Reference proteome</keyword>
<dbReference type="Proteomes" id="UP001156905">
    <property type="component" value="Unassembled WGS sequence"/>
</dbReference>
<dbReference type="EMBL" id="BSOW01000008">
    <property type="protein sequence ID" value="GLR86092.1"/>
    <property type="molecule type" value="Genomic_DNA"/>
</dbReference>
<reference evidence="2" key="1">
    <citation type="journal article" date="2019" name="Int. J. Syst. Evol. Microbiol.">
        <title>The Global Catalogue of Microorganisms (GCM) 10K type strain sequencing project: providing services to taxonomists for standard genome sequencing and annotation.</title>
        <authorList>
            <consortium name="The Broad Institute Genomics Platform"/>
            <consortium name="The Broad Institute Genome Sequencing Center for Infectious Disease"/>
            <person name="Wu L."/>
            <person name="Ma J."/>
        </authorList>
    </citation>
    <scope>NUCLEOTIDE SEQUENCE [LARGE SCALE GENOMIC DNA]</scope>
    <source>
        <strain evidence="2">NBRC 102520</strain>
    </source>
</reference>
<proteinExistence type="predicted"/>
<comment type="caution">
    <text evidence="1">The sequence shown here is derived from an EMBL/GenBank/DDBJ whole genome shotgun (WGS) entry which is preliminary data.</text>
</comment>
<name>A0ABQ6AV38_9BRAD</name>
<protein>
    <recommendedName>
        <fullName evidence="3">Secreted protein</fullName>
    </recommendedName>
</protein>
<organism evidence="1 2">
    <name type="scientific">Bradyrhizobium iriomotense</name>
    <dbReference type="NCBI Taxonomy" id="441950"/>
    <lineage>
        <taxon>Bacteria</taxon>
        <taxon>Pseudomonadati</taxon>
        <taxon>Pseudomonadota</taxon>
        <taxon>Alphaproteobacteria</taxon>
        <taxon>Hyphomicrobiales</taxon>
        <taxon>Nitrobacteraceae</taxon>
        <taxon>Bradyrhizobium</taxon>
    </lineage>
</organism>
<evidence type="ECO:0000313" key="2">
    <source>
        <dbReference type="Proteomes" id="UP001156905"/>
    </source>
</evidence>